<evidence type="ECO:0008006" key="3">
    <source>
        <dbReference type="Google" id="ProtNLM"/>
    </source>
</evidence>
<organism evidence="1 2">
    <name type="scientific">Phytophthora infestans</name>
    <name type="common">Potato late blight agent</name>
    <name type="synonym">Botrytis infestans</name>
    <dbReference type="NCBI Taxonomy" id="4787"/>
    <lineage>
        <taxon>Eukaryota</taxon>
        <taxon>Sar</taxon>
        <taxon>Stramenopiles</taxon>
        <taxon>Oomycota</taxon>
        <taxon>Peronosporomycetes</taxon>
        <taxon>Peronosporales</taxon>
        <taxon>Peronosporaceae</taxon>
        <taxon>Phytophthora</taxon>
    </lineage>
</organism>
<evidence type="ECO:0000313" key="1">
    <source>
        <dbReference type="EMBL" id="KAF4136124.1"/>
    </source>
</evidence>
<accession>A0A8S9UB03</accession>
<name>A0A8S9UB03_PHYIN</name>
<dbReference type="Proteomes" id="UP000704712">
    <property type="component" value="Unassembled WGS sequence"/>
</dbReference>
<evidence type="ECO:0000313" key="2">
    <source>
        <dbReference type="Proteomes" id="UP000704712"/>
    </source>
</evidence>
<dbReference type="AlphaFoldDB" id="A0A8S9UB03"/>
<gene>
    <name evidence="1" type="ORF">GN958_ATG14682</name>
</gene>
<proteinExistence type="predicted"/>
<protein>
    <recommendedName>
        <fullName evidence="3">DDE-1 domain-containing protein</fullName>
    </recommendedName>
</protein>
<dbReference type="EMBL" id="JAACNO010002013">
    <property type="protein sequence ID" value="KAF4136124.1"/>
    <property type="molecule type" value="Genomic_DNA"/>
</dbReference>
<sequence>MLRLKGKEVAEDLQISNFKGSWHWQQGVLRRHRLSFCARTRQGQTTPEDANATAISFGIEVQQKMLELRVHNVYNADQKGVFFEYLSKRSRNSRGSKPVGLAMVVKIKNVWRKISTIYSVQVESVNRYGWRQRNLEKRSGIDIYVWKEAKESVQTHAIKLYTNLSAWWNEDVHIEWLKTMFGSRPRPTRPVILLLDDFSGHWTSAVLDYAKSIDLHLMRSNLRSEWVSMLRQQLLAHAASTHAFRIQASNTSYALRVGYFKLGKTIKIYDH</sequence>
<reference evidence="1" key="1">
    <citation type="submission" date="2020-03" db="EMBL/GenBank/DDBJ databases">
        <title>Hybrid Assembly of Korean Phytophthora infestans isolates.</title>
        <authorList>
            <person name="Prokchorchik M."/>
            <person name="Lee Y."/>
            <person name="Seo J."/>
            <person name="Cho J.-H."/>
            <person name="Park Y.-E."/>
            <person name="Jang D.-C."/>
            <person name="Im J.-S."/>
            <person name="Choi J.-G."/>
            <person name="Park H.-J."/>
            <person name="Lee G.-B."/>
            <person name="Lee Y.-G."/>
            <person name="Hong S.-Y."/>
            <person name="Cho K."/>
            <person name="Sohn K.H."/>
        </authorList>
    </citation>
    <scope>NUCLEOTIDE SEQUENCE</scope>
    <source>
        <strain evidence="1">KR_2_A2</strain>
    </source>
</reference>
<comment type="caution">
    <text evidence="1">The sequence shown here is derived from an EMBL/GenBank/DDBJ whole genome shotgun (WGS) entry which is preliminary data.</text>
</comment>